<dbReference type="OrthoDB" id="156475at2157"/>
<dbReference type="eggNOG" id="arCOG06368">
    <property type="taxonomic scope" value="Archaea"/>
</dbReference>
<keyword evidence="1" id="KW-1133">Transmembrane helix</keyword>
<evidence type="ECO:0000313" key="2">
    <source>
        <dbReference type="EMBL" id="AGB39452.1"/>
    </source>
</evidence>
<keyword evidence="3" id="KW-1185">Reference proteome</keyword>
<dbReference type="RefSeq" id="WP_015322886.1">
    <property type="nucleotide sequence ID" value="NC_019974.1"/>
</dbReference>
<dbReference type="EMBL" id="CP003929">
    <property type="protein sequence ID" value="AGB39452.1"/>
    <property type="molecule type" value="Genomic_DNA"/>
</dbReference>
<evidence type="ECO:0000256" key="1">
    <source>
        <dbReference type="SAM" id="Phobius"/>
    </source>
</evidence>
<proteinExistence type="predicted"/>
<evidence type="ECO:0000313" key="3">
    <source>
        <dbReference type="Proteomes" id="UP000010878"/>
    </source>
</evidence>
<accession>L0K2D0</accession>
<name>L0K2D0_9EURY</name>
<gene>
    <name evidence="2" type="ORF">Natoc_3738</name>
</gene>
<reference evidence="2 3" key="1">
    <citation type="submission" date="2012-11" db="EMBL/GenBank/DDBJ databases">
        <title>FINISHED of Natronococcus occultus SP4, DSM 3396.</title>
        <authorList>
            <consortium name="DOE Joint Genome Institute"/>
            <person name="Eisen J."/>
            <person name="Huntemann M."/>
            <person name="Wei C.-L."/>
            <person name="Han J."/>
            <person name="Detter J.C."/>
            <person name="Han C."/>
            <person name="Tapia R."/>
            <person name="Chen A."/>
            <person name="Kyrpides N."/>
            <person name="Mavromatis K."/>
            <person name="Markowitz V."/>
            <person name="Szeto E."/>
            <person name="Ivanova N."/>
            <person name="Mikhailova N."/>
            <person name="Ovchinnikova G."/>
            <person name="Pagani I."/>
            <person name="Pati A."/>
            <person name="Goodwin L."/>
            <person name="Nordberg H.P."/>
            <person name="Cantor M.N."/>
            <person name="Hua S.X."/>
            <person name="Woyke T."/>
            <person name="Eisen J."/>
            <person name="Klenk H.-P."/>
            <person name="Klenk H.-P."/>
        </authorList>
    </citation>
    <scope>NUCLEOTIDE SEQUENCE [LARGE SCALE GENOMIC DNA]</scope>
    <source>
        <strain evidence="2 3">SP4</strain>
    </source>
</reference>
<feature type="transmembrane region" description="Helical" evidence="1">
    <location>
        <begin position="220"/>
        <end position="244"/>
    </location>
</feature>
<dbReference type="KEGG" id="nou:Natoc_3738"/>
<protein>
    <submittedName>
        <fullName evidence="2">Uncharacterized protein</fullName>
    </submittedName>
</protein>
<sequence>MATRTRKGDAGVLEEIRTDLRRLHDGWMALVFPRQRGRGHAVMGRWTPETTPQQVGYYGWGIVGALGLLALYPLTVLGFATRYYAATLDSTRTRLGIAGVTALAVLAWGGLTALAHLRLEPEAVLAVAAAGVVATGSTALAAACSRIGGRPVSVLLAYPFALTALFLPPVVAALVTPSLEDVVLEPSYAFAVQLLEGPLAVGGINELLRANFELAGTAYAAMWTAIAFPLGWLLGGAVALANLVRPSS</sequence>
<feature type="transmembrane region" description="Helical" evidence="1">
    <location>
        <begin position="155"/>
        <end position="176"/>
    </location>
</feature>
<feature type="transmembrane region" description="Helical" evidence="1">
    <location>
        <begin position="95"/>
        <end position="117"/>
    </location>
</feature>
<dbReference type="STRING" id="694430.Natoc_3738"/>
<feature type="transmembrane region" description="Helical" evidence="1">
    <location>
        <begin position="57"/>
        <end position="83"/>
    </location>
</feature>
<dbReference type="GeneID" id="14402586"/>
<dbReference type="AlphaFoldDB" id="L0K2D0"/>
<feature type="transmembrane region" description="Helical" evidence="1">
    <location>
        <begin position="123"/>
        <end position="143"/>
    </location>
</feature>
<dbReference type="Proteomes" id="UP000010878">
    <property type="component" value="Chromosome"/>
</dbReference>
<organism evidence="2 3">
    <name type="scientific">Natronococcus occultus SP4</name>
    <dbReference type="NCBI Taxonomy" id="694430"/>
    <lineage>
        <taxon>Archaea</taxon>
        <taxon>Methanobacteriati</taxon>
        <taxon>Methanobacteriota</taxon>
        <taxon>Stenosarchaea group</taxon>
        <taxon>Halobacteria</taxon>
        <taxon>Halobacteriales</taxon>
        <taxon>Natrialbaceae</taxon>
        <taxon>Natronococcus</taxon>
    </lineage>
</organism>
<keyword evidence="1" id="KW-0812">Transmembrane</keyword>
<keyword evidence="1" id="KW-0472">Membrane</keyword>
<dbReference type="HOGENOM" id="CLU_1118238_0_0_2"/>